<evidence type="ECO:0000313" key="2">
    <source>
        <dbReference type="Proteomes" id="UP001596417"/>
    </source>
</evidence>
<reference evidence="1 2" key="1">
    <citation type="journal article" date="2019" name="Int. J. Syst. Evol. Microbiol.">
        <title>The Global Catalogue of Microorganisms (GCM) 10K type strain sequencing project: providing services to taxonomists for standard genome sequencing and annotation.</title>
        <authorList>
            <consortium name="The Broad Institute Genomics Platform"/>
            <consortium name="The Broad Institute Genome Sequencing Center for Infectious Disease"/>
            <person name="Wu L."/>
            <person name="Ma J."/>
        </authorList>
    </citation>
    <scope>NUCLEOTIDE SEQUENCE [LARGE SCALE GENOMIC DNA]</scope>
    <source>
        <strain evidence="1 2">RDMS1</strain>
    </source>
</reference>
<organism evidence="1 2">
    <name type="scientific">Halocatena marina</name>
    <dbReference type="NCBI Taxonomy" id="2934937"/>
    <lineage>
        <taxon>Archaea</taxon>
        <taxon>Methanobacteriati</taxon>
        <taxon>Methanobacteriota</taxon>
        <taxon>Stenosarchaea group</taxon>
        <taxon>Halobacteria</taxon>
        <taxon>Halobacteriales</taxon>
        <taxon>Natronomonadaceae</taxon>
        <taxon>Halocatena</taxon>
    </lineage>
</organism>
<dbReference type="Pfam" id="PF20358">
    <property type="entry name" value="DUF6653"/>
    <property type="match status" value="1"/>
</dbReference>
<protein>
    <submittedName>
        <fullName evidence="1">DUF6653 family protein</fullName>
    </submittedName>
</protein>
<keyword evidence="2" id="KW-1185">Reference proteome</keyword>
<dbReference type="GeneID" id="76199745"/>
<accession>A0ABD5YR91</accession>
<dbReference type="InterPro" id="IPR046595">
    <property type="entry name" value="DUF6653"/>
</dbReference>
<sequence length="148" mass="17140">MNEEKTGTLDMETVWARHSNPKSGWSRLFAGFVIVAALYHRKWRMVGLTVLFMIVNPVVFREPTEKSDDWMYNVVQAEERWTNDGNRLVGRGYPQILNTLSIPTMLCGLYFAYKQKPVLTGVFTLASTGLNQWCMKEIIDHYEELDSQ</sequence>
<evidence type="ECO:0000313" key="1">
    <source>
        <dbReference type="EMBL" id="MFC7190163.1"/>
    </source>
</evidence>
<dbReference type="AlphaFoldDB" id="A0ABD5YR91"/>
<comment type="caution">
    <text evidence="1">The sequence shown here is derived from an EMBL/GenBank/DDBJ whole genome shotgun (WGS) entry which is preliminary data.</text>
</comment>
<dbReference type="Proteomes" id="UP001596417">
    <property type="component" value="Unassembled WGS sequence"/>
</dbReference>
<dbReference type="RefSeq" id="WP_264554549.1">
    <property type="nucleotide sequence ID" value="NZ_CP109979.1"/>
</dbReference>
<dbReference type="EMBL" id="JBHTAX010000001">
    <property type="protein sequence ID" value="MFC7190163.1"/>
    <property type="molecule type" value="Genomic_DNA"/>
</dbReference>
<proteinExistence type="predicted"/>
<gene>
    <name evidence="1" type="ORF">ACFQL7_10060</name>
</gene>
<name>A0ABD5YR91_9EURY</name>